<dbReference type="Proteomes" id="UP000648239">
    <property type="component" value="Unassembled WGS sequence"/>
</dbReference>
<comment type="caution">
    <text evidence="1">The sequence shown here is derived from an EMBL/GenBank/DDBJ whole genome shotgun (WGS) entry which is preliminary data.</text>
</comment>
<dbReference type="InterPro" id="IPR053158">
    <property type="entry name" value="CapK_Type1_Caps_Biosynth"/>
</dbReference>
<evidence type="ECO:0000313" key="2">
    <source>
        <dbReference type="Proteomes" id="UP000648239"/>
    </source>
</evidence>
<dbReference type="InterPro" id="IPR042099">
    <property type="entry name" value="ANL_N_sf"/>
</dbReference>
<accession>A0A8J7CLC3</accession>
<dbReference type="PANTHER" id="PTHR36932">
    <property type="entry name" value="CAPSULAR POLYSACCHARIDE BIOSYNTHESIS PROTEIN"/>
    <property type="match status" value="1"/>
</dbReference>
<evidence type="ECO:0000313" key="1">
    <source>
        <dbReference type="EMBL" id="MBD3867993.1"/>
    </source>
</evidence>
<dbReference type="Gene3D" id="3.40.50.12780">
    <property type="entry name" value="N-terminal domain of ligase-like"/>
    <property type="match status" value="1"/>
</dbReference>
<gene>
    <name evidence="1" type="ORF">IFK94_07705</name>
</gene>
<dbReference type="PANTHER" id="PTHR36932:SF1">
    <property type="entry name" value="CAPSULAR POLYSACCHARIDE BIOSYNTHESIS PROTEIN"/>
    <property type="match status" value="1"/>
</dbReference>
<dbReference type="GO" id="GO:0016874">
    <property type="term" value="F:ligase activity"/>
    <property type="evidence" value="ECO:0007669"/>
    <property type="project" value="UniProtKB-KW"/>
</dbReference>
<organism evidence="1 2">
    <name type="scientific">Candidatus Polarisedimenticola svalbardensis</name>
    <dbReference type="NCBI Taxonomy" id="2886004"/>
    <lineage>
        <taxon>Bacteria</taxon>
        <taxon>Pseudomonadati</taxon>
        <taxon>Acidobacteriota</taxon>
        <taxon>Candidatus Polarisedimenticolia</taxon>
        <taxon>Candidatus Polarisedimenticolales</taxon>
        <taxon>Candidatus Polarisedimenticolaceae</taxon>
        <taxon>Candidatus Polarisedimenticola</taxon>
    </lineage>
</organism>
<sequence>MILKLYGRLPIFAQNWACSWAGYRRSRLRYTPYFWRTLSAWEISGNGSLASLHALQHGRLRTLVERARKYVPHYRDLDLPPPAGGSDPREAIRETLSSIPVLEKAHYRETPDRFLAEDIPRSKLIRGRTSGTTGTALPLWFTAEALAEEYATIWRMRRREGVGFRDWYQAFGGQIIVPFSQEAPPFYRSNRHGRQFLHSLYHMTPGNMGSYVDAVHDLPSSYIIGYPSSLHLVGRAMLEGGRSLPKGHLKGIFTSSESLLAFHRNTIEEAFGAKIYDRYGTSEFAVSMTMCRERKLHVDMEFGIVEVDVVESGDGWERGPLLVTGFGNDATPFIRYRIGDLGTRLTSPCSCGREGDVFADVDGRIEDFIVTPDGRRIGRLDHIFKDLLDIAEAQILQETEAAIEVLIVPRESYDRAGEERLLRELRSRLGEIIKIDIRKVESIPREPNGKFRAVRSRVGKQS</sequence>
<dbReference type="SUPFAM" id="SSF56801">
    <property type="entry name" value="Acetyl-CoA synthetase-like"/>
    <property type="match status" value="1"/>
</dbReference>
<dbReference type="AlphaFoldDB" id="A0A8J7CLC3"/>
<protein>
    <submittedName>
        <fullName evidence="1">Phenylacetate--CoA ligase family protein</fullName>
    </submittedName>
</protein>
<name>A0A8J7CLC3_9BACT</name>
<reference evidence="1 2" key="1">
    <citation type="submission" date="2020-08" db="EMBL/GenBank/DDBJ databases">
        <title>Acidobacteriota in marine sediments use diverse sulfur dissimilation pathways.</title>
        <authorList>
            <person name="Wasmund K."/>
        </authorList>
    </citation>
    <scope>NUCLEOTIDE SEQUENCE [LARGE SCALE GENOMIC DNA]</scope>
    <source>
        <strain evidence="1">MAG AM4</strain>
    </source>
</reference>
<dbReference type="EMBL" id="JACXWD010000020">
    <property type="protein sequence ID" value="MBD3867993.1"/>
    <property type="molecule type" value="Genomic_DNA"/>
</dbReference>
<proteinExistence type="predicted"/>
<keyword evidence="1" id="KW-0436">Ligase</keyword>